<evidence type="ECO:0000256" key="8">
    <source>
        <dbReference type="ARBA" id="ARBA00023209"/>
    </source>
</evidence>
<comment type="catalytic activity">
    <reaction evidence="10">
        <text>an acyl phosphate + sn-glycerol 3-phosphate = a 1-acyl-sn-glycero-3-phosphate + phosphate</text>
        <dbReference type="Rhea" id="RHEA:34075"/>
        <dbReference type="ChEBI" id="CHEBI:43474"/>
        <dbReference type="ChEBI" id="CHEBI:57597"/>
        <dbReference type="ChEBI" id="CHEBI:57970"/>
        <dbReference type="ChEBI" id="CHEBI:59918"/>
        <dbReference type="EC" id="2.3.1.275"/>
    </reaction>
</comment>
<evidence type="ECO:0000256" key="9">
    <source>
        <dbReference type="ARBA" id="ARBA00023264"/>
    </source>
</evidence>
<sequence>MPSTLVPSPVLWCLAAFLCGSIPFGLLLVKLAGKGDVRAHGSGNIGATNVSRVGGKALGAVTLLLDIAKGFLPVFLAKKAGVGVDLLALLALAAVLGHVFTPWLKFQGGKGVATALGVILAADASMMLLPMGTFLLALWLTRHVSLGSILAAAMVPVQLFLTRGPHRPLAELLGQGPAPVLPWAALAILVIWKHRENILRLQAGTESKLWGAKKEDAHVQG</sequence>
<dbReference type="SMART" id="SM01207">
    <property type="entry name" value="G3P_acyltransf"/>
    <property type="match status" value="1"/>
</dbReference>
<dbReference type="PANTHER" id="PTHR30309">
    <property type="entry name" value="INNER MEMBRANE PROTEIN YGIH"/>
    <property type="match status" value="1"/>
</dbReference>
<keyword evidence="7 10" id="KW-0472">Membrane</keyword>
<gene>
    <name evidence="10 11" type="primary">plsY</name>
    <name evidence="11" type="ORF">GETHED_11440</name>
</gene>
<dbReference type="InterPro" id="IPR003811">
    <property type="entry name" value="G3P_acylTferase_PlsY"/>
</dbReference>
<dbReference type="NCBIfam" id="TIGR00023">
    <property type="entry name" value="glycerol-3-phosphate 1-O-acyltransferase PlsY"/>
    <property type="match status" value="1"/>
</dbReference>
<evidence type="ECO:0000256" key="10">
    <source>
        <dbReference type="HAMAP-Rule" id="MF_01043"/>
    </source>
</evidence>
<dbReference type="GO" id="GO:0016746">
    <property type="term" value="F:acyltransferase activity"/>
    <property type="evidence" value="ECO:0007669"/>
    <property type="project" value="UniProtKB-KW"/>
</dbReference>
<evidence type="ECO:0000256" key="3">
    <source>
        <dbReference type="ARBA" id="ARBA00022679"/>
    </source>
</evidence>
<comment type="pathway">
    <text evidence="10">Lipid metabolism; phospholipid metabolism.</text>
</comment>
<evidence type="ECO:0000256" key="6">
    <source>
        <dbReference type="ARBA" id="ARBA00023098"/>
    </source>
</evidence>
<feature type="transmembrane region" description="Helical" evidence="10">
    <location>
        <begin position="82"/>
        <end position="100"/>
    </location>
</feature>
<keyword evidence="4 10" id="KW-0812">Transmembrane</keyword>
<proteinExistence type="inferred from homology"/>
<dbReference type="EC" id="2.3.1.275" evidence="10"/>
<dbReference type="Pfam" id="PF02660">
    <property type="entry name" value="G3P_acyltransf"/>
    <property type="match status" value="1"/>
</dbReference>
<dbReference type="PANTHER" id="PTHR30309:SF0">
    <property type="entry name" value="GLYCEROL-3-PHOSPHATE ACYLTRANSFERASE-RELATED"/>
    <property type="match status" value="1"/>
</dbReference>
<evidence type="ECO:0000256" key="2">
    <source>
        <dbReference type="ARBA" id="ARBA00022516"/>
    </source>
</evidence>
<keyword evidence="6 10" id="KW-0443">Lipid metabolism</keyword>
<dbReference type="Proteomes" id="UP001165044">
    <property type="component" value="Unassembled WGS sequence"/>
</dbReference>
<keyword evidence="1 10" id="KW-1003">Cell membrane</keyword>
<comment type="caution">
    <text evidence="11">The sequence shown here is derived from an EMBL/GenBank/DDBJ whole genome shotgun (WGS) entry which is preliminary data.</text>
</comment>
<protein>
    <recommendedName>
        <fullName evidence="10">Glycerol-3-phosphate acyltransferase</fullName>
    </recommendedName>
    <alternativeName>
        <fullName evidence="10">Acyl-PO4 G3P acyltransferase</fullName>
    </alternativeName>
    <alternativeName>
        <fullName evidence="10">Acyl-phosphate--glycerol-3-phosphate acyltransferase</fullName>
    </alternativeName>
    <alternativeName>
        <fullName evidence="10">G3P acyltransferase</fullName>
        <shortName evidence="10">GPAT</shortName>
        <ecNumber evidence="10">2.3.1.275</ecNumber>
    </alternativeName>
    <alternativeName>
        <fullName evidence="10">Lysophosphatidic acid synthase</fullName>
        <shortName evidence="10">LPA synthase</shortName>
    </alternativeName>
</protein>
<feature type="transmembrane region" description="Helical" evidence="10">
    <location>
        <begin position="173"/>
        <end position="192"/>
    </location>
</feature>
<feature type="transmembrane region" description="Helical" evidence="10">
    <location>
        <begin position="6"/>
        <end position="29"/>
    </location>
</feature>
<reference evidence="11" key="1">
    <citation type="journal article" date="2023" name="Antonie Van Leeuwenhoek">
        <title>Mesoterricola silvestris gen. nov., sp. nov., Mesoterricola sediminis sp. nov., Geothrix oryzae sp. nov., Geothrix edaphica sp. nov., Geothrix rubra sp. nov., and Geothrix limicola sp. nov., six novel members of Acidobacteriota isolated from soils.</title>
        <authorList>
            <person name="Itoh H."/>
            <person name="Sugisawa Y."/>
            <person name="Mise K."/>
            <person name="Xu Z."/>
            <person name="Kuniyasu M."/>
            <person name="Ushijima N."/>
            <person name="Kawano K."/>
            <person name="Kobayashi E."/>
            <person name="Shiratori Y."/>
            <person name="Masuda Y."/>
            <person name="Senoo K."/>
        </authorList>
    </citation>
    <scope>NUCLEOTIDE SEQUENCE</scope>
    <source>
        <strain evidence="11">Red802</strain>
    </source>
</reference>
<comment type="function">
    <text evidence="10">Catalyzes the transfer of an acyl group from acyl-phosphate (acyl-PO(4)) to glycerol-3-phosphate (G3P) to form lysophosphatidic acid (LPA). This enzyme utilizes acyl-phosphate as fatty acyl donor, but not acyl-CoA or acyl-ACP.</text>
</comment>
<evidence type="ECO:0000256" key="7">
    <source>
        <dbReference type="ARBA" id="ARBA00023136"/>
    </source>
</evidence>
<evidence type="ECO:0000256" key="5">
    <source>
        <dbReference type="ARBA" id="ARBA00022989"/>
    </source>
</evidence>
<keyword evidence="12" id="KW-1185">Reference proteome</keyword>
<evidence type="ECO:0000256" key="4">
    <source>
        <dbReference type="ARBA" id="ARBA00022692"/>
    </source>
</evidence>
<name>A0ABQ5PXD0_9BACT</name>
<accession>A0ABQ5PXD0</accession>
<keyword evidence="3 10" id="KW-0808">Transferase</keyword>
<dbReference type="RefSeq" id="WP_285607379.1">
    <property type="nucleotide sequence ID" value="NZ_BSDC01000001.1"/>
</dbReference>
<comment type="subcellular location">
    <subcellularLocation>
        <location evidence="10">Cell membrane</location>
        <topology evidence="10">Multi-pass membrane protein</topology>
    </subcellularLocation>
</comment>
<keyword evidence="9 10" id="KW-1208">Phospholipid metabolism</keyword>
<comment type="subunit">
    <text evidence="10">Probably interacts with PlsX.</text>
</comment>
<dbReference type="HAMAP" id="MF_01043">
    <property type="entry name" value="PlsY"/>
    <property type="match status" value="1"/>
</dbReference>
<keyword evidence="2 10" id="KW-0444">Lipid biosynthesis</keyword>
<feature type="transmembrane region" description="Helical" evidence="10">
    <location>
        <begin position="144"/>
        <end position="161"/>
    </location>
</feature>
<evidence type="ECO:0000256" key="1">
    <source>
        <dbReference type="ARBA" id="ARBA00022475"/>
    </source>
</evidence>
<keyword evidence="5 10" id="KW-1133">Transmembrane helix</keyword>
<keyword evidence="11" id="KW-0012">Acyltransferase</keyword>
<evidence type="ECO:0000313" key="12">
    <source>
        <dbReference type="Proteomes" id="UP001165044"/>
    </source>
</evidence>
<feature type="transmembrane region" description="Helical" evidence="10">
    <location>
        <begin position="112"/>
        <end position="137"/>
    </location>
</feature>
<organism evidence="11 12">
    <name type="scientific">Geothrix edaphica</name>
    <dbReference type="NCBI Taxonomy" id="2927976"/>
    <lineage>
        <taxon>Bacteria</taxon>
        <taxon>Pseudomonadati</taxon>
        <taxon>Acidobacteriota</taxon>
        <taxon>Holophagae</taxon>
        <taxon>Holophagales</taxon>
        <taxon>Holophagaceae</taxon>
        <taxon>Geothrix</taxon>
    </lineage>
</organism>
<dbReference type="EMBL" id="BSDC01000001">
    <property type="protein sequence ID" value="GLH66780.1"/>
    <property type="molecule type" value="Genomic_DNA"/>
</dbReference>
<comment type="similarity">
    <text evidence="10">Belongs to the PlsY family.</text>
</comment>
<evidence type="ECO:0000313" key="11">
    <source>
        <dbReference type="EMBL" id="GLH66780.1"/>
    </source>
</evidence>
<keyword evidence="8 10" id="KW-0594">Phospholipid biosynthesis</keyword>